<dbReference type="InterPro" id="IPR018656">
    <property type="entry name" value="DUF2087"/>
</dbReference>
<keyword evidence="3" id="KW-1185">Reference proteome</keyword>
<dbReference type="RefSeq" id="WP_241913249.1">
    <property type="nucleotide sequence ID" value="NZ_CP093326.1"/>
</dbReference>
<evidence type="ECO:0000313" key="2">
    <source>
        <dbReference type="EMBL" id="UNK44909.1"/>
    </source>
</evidence>
<dbReference type="Proteomes" id="UP000829069">
    <property type="component" value="Chromosome"/>
</dbReference>
<sequence length="161" mass="17385">MTGERPADTSWQKILSTLASHRLRGLYAALVLGQQPEMTAKERQKLLASGLVMDDGGALTVAPDVFKAALAAARTPEPTGPERFLAGGLVVLPHRAADRLELLGYLRDQVIAGGETMAEKDLNAKLAVFTADVPMLRRAMVDYGFLVREPDGSVYRRAPAQ</sequence>
<dbReference type="Pfam" id="PF09860">
    <property type="entry name" value="DUF2087"/>
    <property type="match status" value="1"/>
</dbReference>
<feature type="domain" description="DUF2087" evidence="1">
    <location>
        <begin position="89"/>
        <end position="157"/>
    </location>
</feature>
<evidence type="ECO:0000313" key="3">
    <source>
        <dbReference type="Proteomes" id="UP000829069"/>
    </source>
</evidence>
<proteinExistence type="predicted"/>
<protein>
    <submittedName>
        <fullName evidence="2">DUF2087 domain-containing protein</fullName>
    </submittedName>
</protein>
<dbReference type="EMBL" id="CP093326">
    <property type="protein sequence ID" value="UNK44909.1"/>
    <property type="molecule type" value="Genomic_DNA"/>
</dbReference>
<name>A0ABY3W415_9MICC</name>
<organism evidence="2 3">
    <name type="scientific">Arthrobacter sulfonylureivorans</name>
    <dbReference type="NCBI Taxonomy" id="2486855"/>
    <lineage>
        <taxon>Bacteria</taxon>
        <taxon>Bacillati</taxon>
        <taxon>Actinomycetota</taxon>
        <taxon>Actinomycetes</taxon>
        <taxon>Micrococcales</taxon>
        <taxon>Micrococcaceae</taxon>
        <taxon>Arthrobacter</taxon>
    </lineage>
</organism>
<gene>
    <name evidence="2" type="ORF">MNQ99_13215</name>
</gene>
<reference evidence="2 3" key="1">
    <citation type="submission" date="2022-03" db="EMBL/GenBank/DDBJ databases">
        <title>Isotopic signatures of nitrous oxide derived from detoxification processes.</title>
        <authorList>
            <person name="Behrendt U."/>
            <person name="Buchen C."/>
            <person name="Well R."/>
            <person name="Ulrich A."/>
            <person name="Rohe L."/>
            <person name="Kolb S."/>
            <person name="Schloter M."/>
            <person name="Horn M.A."/>
            <person name="Augustin J."/>
        </authorList>
    </citation>
    <scope>NUCLEOTIDE SEQUENCE [LARGE SCALE GENOMIC DNA]</scope>
    <source>
        <strain evidence="2 3">S4-C24</strain>
    </source>
</reference>
<accession>A0ABY3W415</accession>
<evidence type="ECO:0000259" key="1">
    <source>
        <dbReference type="Pfam" id="PF09860"/>
    </source>
</evidence>